<proteinExistence type="predicted"/>
<evidence type="ECO:0000313" key="2">
    <source>
        <dbReference type="Proteomes" id="UP000072660"/>
    </source>
</evidence>
<keyword evidence="2" id="KW-1185">Reference proteome</keyword>
<gene>
    <name evidence="1" type="ORF">AXE65_05845</name>
</gene>
<protein>
    <submittedName>
        <fullName evidence="1">Uncharacterized protein</fullName>
    </submittedName>
</protein>
<comment type="caution">
    <text evidence="1">The sequence shown here is derived from an EMBL/GenBank/DDBJ whole genome shotgun (WGS) entry which is preliminary data.</text>
</comment>
<name>A0A139SMG0_9GAMM</name>
<sequence>MTCIKSCPHTLGKSAAKSAAKPHGRFIFGIDEQGLQREILYVLSECHCLAQSALRKFAPINAQSVLLLRRKSITKRFAKSCEYPLKQLKIVFIE</sequence>
<evidence type="ECO:0000313" key="1">
    <source>
        <dbReference type="EMBL" id="KXU35699.1"/>
    </source>
</evidence>
<organism evidence="1 2">
    <name type="scientific">Ventosimonas gracilis</name>
    <dbReference type="NCBI Taxonomy" id="1680762"/>
    <lineage>
        <taxon>Bacteria</taxon>
        <taxon>Pseudomonadati</taxon>
        <taxon>Pseudomonadota</taxon>
        <taxon>Gammaproteobacteria</taxon>
        <taxon>Pseudomonadales</taxon>
        <taxon>Ventosimonadaceae</taxon>
        <taxon>Ventosimonas</taxon>
    </lineage>
</organism>
<dbReference type="AlphaFoldDB" id="A0A139SMG0"/>
<dbReference type="EMBL" id="LSZO01000192">
    <property type="protein sequence ID" value="KXU35699.1"/>
    <property type="molecule type" value="Genomic_DNA"/>
</dbReference>
<reference evidence="1 2" key="1">
    <citation type="submission" date="2016-02" db="EMBL/GenBank/DDBJ databases">
        <authorList>
            <person name="Wen L."/>
            <person name="He K."/>
            <person name="Yang H."/>
        </authorList>
    </citation>
    <scope>NUCLEOTIDE SEQUENCE [LARGE SCALE GENOMIC DNA]</scope>
    <source>
        <strain evidence="1 2">CV58</strain>
    </source>
</reference>
<dbReference type="Proteomes" id="UP000072660">
    <property type="component" value="Unassembled WGS sequence"/>
</dbReference>
<accession>A0A139SMG0</accession>